<evidence type="ECO:0000256" key="2">
    <source>
        <dbReference type="ARBA" id="ARBA00007367"/>
    </source>
</evidence>
<feature type="transmembrane region" description="Helical" evidence="7">
    <location>
        <begin position="199"/>
        <end position="218"/>
    </location>
</feature>
<keyword evidence="4 7" id="KW-1133">Transmembrane helix</keyword>
<feature type="transmembrane region" description="Helical" evidence="7">
    <location>
        <begin position="312"/>
        <end position="332"/>
    </location>
</feature>
<dbReference type="GO" id="GO:0015297">
    <property type="term" value="F:antiporter activity"/>
    <property type="evidence" value="ECO:0007669"/>
    <property type="project" value="InterPro"/>
</dbReference>
<dbReference type="VEuPathDB" id="VectorBase:ASTEI20_039638"/>
<evidence type="ECO:0000256" key="4">
    <source>
        <dbReference type="ARBA" id="ARBA00022989"/>
    </source>
</evidence>
<evidence type="ECO:0000256" key="1">
    <source>
        <dbReference type="ARBA" id="ARBA00004141"/>
    </source>
</evidence>
<dbReference type="GO" id="GO:1902600">
    <property type="term" value="P:proton transmembrane transport"/>
    <property type="evidence" value="ECO:0007669"/>
    <property type="project" value="InterPro"/>
</dbReference>
<accession>A0A182XW09</accession>
<feature type="transmembrane region" description="Helical" evidence="7">
    <location>
        <begin position="12"/>
        <end position="34"/>
    </location>
</feature>
<evidence type="ECO:0000313" key="9">
    <source>
        <dbReference type="EnsemblMetazoa" id="ASTEI00395-PA"/>
    </source>
</evidence>
<dbReference type="InterPro" id="IPR006153">
    <property type="entry name" value="Cation/H_exchanger_TM"/>
</dbReference>
<dbReference type="PANTHER" id="PTHR31102">
    <property type="match status" value="1"/>
</dbReference>
<reference evidence="10" key="1">
    <citation type="journal article" date="2014" name="Genome Biol.">
        <title>Genome analysis of a major urban malaria vector mosquito, Anopheles stephensi.</title>
        <authorList>
            <person name="Jiang X."/>
            <person name="Peery A."/>
            <person name="Hall A.B."/>
            <person name="Sharma A."/>
            <person name="Chen X.G."/>
            <person name="Waterhouse R.M."/>
            <person name="Komissarov A."/>
            <person name="Riehle M.M."/>
            <person name="Shouche Y."/>
            <person name="Sharakhova M.V."/>
            <person name="Lawson D."/>
            <person name="Pakpour N."/>
            <person name="Arensburger P."/>
            <person name="Davidson V.L."/>
            <person name="Eiglmeier K."/>
            <person name="Emrich S."/>
            <person name="George P."/>
            <person name="Kennedy R.C."/>
            <person name="Mane S.P."/>
            <person name="Maslen G."/>
            <person name="Oringanje C."/>
            <person name="Qi Y."/>
            <person name="Settlage R."/>
            <person name="Tojo M."/>
            <person name="Tubio J.M."/>
            <person name="Unger M.F."/>
            <person name="Wang B."/>
            <person name="Vernick K.D."/>
            <person name="Ribeiro J.M."/>
            <person name="James A.A."/>
            <person name="Michel K."/>
            <person name="Riehle M.A."/>
            <person name="Luckhart S."/>
            <person name="Sharakhov I.V."/>
            <person name="Tu Z."/>
        </authorList>
    </citation>
    <scope>NUCLEOTIDE SEQUENCE [LARGE SCALE GENOMIC DNA]</scope>
    <source>
        <strain evidence="10">Indian</strain>
    </source>
</reference>
<comment type="subcellular location">
    <subcellularLocation>
        <location evidence="1">Membrane</location>
        <topology evidence="1">Multi-pass membrane protein</topology>
    </subcellularLocation>
</comment>
<feature type="transmembrane region" description="Helical" evidence="7">
    <location>
        <begin position="439"/>
        <end position="458"/>
    </location>
</feature>
<dbReference type="STRING" id="30069.A0A182XW09"/>
<organism evidence="9 10">
    <name type="scientific">Anopheles stephensi</name>
    <name type="common">Indo-Pakistan malaria mosquito</name>
    <dbReference type="NCBI Taxonomy" id="30069"/>
    <lineage>
        <taxon>Eukaryota</taxon>
        <taxon>Metazoa</taxon>
        <taxon>Ecdysozoa</taxon>
        <taxon>Arthropoda</taxon>
        <taxon>Hexapoda</taxon>
        <taxon>Insecta</taxon>
        <taxon>Pterygota</taxon>
        <taxon>Neoptera</taxon>
        <taxon>Endopterygota</taxon>
        <taxon>Diptera</taxon>
        <taxon>Nematocera</taxon>
        <taxon>Culicoidea</taxon>
        <taxon>Culicidae</taxon>
        <taxon>Anophelinae</taxon>
        <taxon>Anopheles</taxon>
    </lineage>
</organism>
<evidence type="ECO:0000259" key="8">
    <source>
        <dbReference type="Pfam" id="PF00999"/>
    </source>
</evidence>
<feature type="transmembrane region" description="Helical" evidence="7">
    <location>
        <begin position="230"/>
        <end position="249"/>
    </location>
</feature>
<evidence type="ECO:0000256" key="6">
    <source>
        <dbReference type="SAM" id="MobiDB-lite"/>
    </source>
</evidence>
<dbReference type="Gene3D" id="1.20.1530.20">
    <property type="match status" value="1"/>
</dbReference>
<name>A0A182XW09_ANOST</name>
<evidence type="ECO:0000256" key="7">
    <source>
        <dbReference type="SAM" id="Phobius"/>
    </source>
</evidence>
<feature type="transmembrane region" description="Helical" evidence="7">
    <location>
        <begin position="601"/>
        <end position="623"/>
    </location>
</feature>
<dbReference type="GO" id="GO:0016020">
    <property type="term" value="C:membrane"/>
    <property type="evidence" value="ECO:0007669"/>
    <property type="project" value="UniProtKB-SubCell"/>
</dbReference>
<protein>
    <recommendedName>
        <fullName evidence="8">Cation/H+ exchanger transmembrane domain-containing protein</fullName>
    </recommendedName>
</protein>
<dbReference type="Proteomes" id="UP000076408">
    <property type="component" value="Unassembled WGS sequence"/>
</dbReference>
<dbReference type="VEuPathDB" id="VectorBase:ASTE004244"/>
<feature type="transmembrane region" description="Helical" evidence="7">
    <location>
        <begin position="501"/>
        <end position="521"/>
    </location>
</feature>
<feature type="transmembrane region" description="Helical" evidence="7">
    <location>
        <begin position="527"/>
        <end position="549"/>
    </location>
</feature>
<dbReference type="EnsemblMetazoa" id="ASTEI00395-RA">
    <property type="protein sequence ID" value="ASTEI00395-PA"/>
    <property type="gene ID" value="ASTEI00395"/>
</dbReference>
<evidence type="ECO:0000256" key="3">
    <source>
        <dbReference type="ARBA" id="ARBA00022692"/>
    </source>
</evidence>
<feature type="transmembrane region" description="Helical" evidence="7">
    <location>
        <begin position="404"/>
        <end position="427"/>
    </location>
</feature>
<feature type="compositionally biased region" description="Polar residues" evidence="6">
    <location>
        <begin position="112"/>
        <end position="121"/>
    </location>
</feature>
<dbReference type="OMA" id="DERNWAN"/>
<evidence type="ECO:0000256" key="5">
    <source>
        <dbReference type="ARBA" id="ARBA00023136"/>
    </source>
</evidence>
<feature type="transmembrane region" description="Helical" evidence="7">
    <location>
        <begin position="470"/>
        <end position="489"/>
    </location>
</feature>
<proteinExistence type="inferred from homology"/>
<dbReference type="InterPro" id="IPR051843">
    <property type="entry name" value="CPA1_transporter"/>
</dbReference>
<evidence type="ECO:0000313" key="10">
    <source>
        <dbReference type="Proteomes" id="UP000076408"/>
    </source>
</evidence>
<feature type="region of interest" description="Disordered" evidence="6">
    <location>
        <begin position="48"/>
        <end position="67"/>
    </location>
</feature>
<dbReference type="VEuPathDB" id="VectorBase:ASTEI00395"/>
<dbReference type="PANTHER" id="PTHR31102:SF1">
    <property type="entry name" value="CATION_H+ EXCHANGER DOMAIN-CONTAINING PROTEIN"/>
    <property type="match status" value="1"/>
</dbReference>
<feature type="transmembrane region" description="Helical" evidence="7">
    <location>
        <begin position="338"/>
        <end position="359"/>
    </location>
</feature>
<reference evidence="9" key="2">
    <citation type="submission" date="2020-05" db="UniProtKB">
        <authorList>
            <consortium name="EnsemblMetazoa"/>
        </authorList>
    </citation>
    <scope>IDENTIFICATION</scope>
    <source>
        <strain evidence="9">Indian</strain>
    </source>
</reference>
<keyword evidence="10" id="KW-1185">Reference proteome</keyword>
<comment type="similarity">
    <text evidence="2">Belongs to the monovalent cation:proton antiporter 1 (CPA1) transporter (TC 2.A.36) family.</text>
</comment>
<feature type="region of interest" description="Disordered" evidence="6">
    <location>
        <begin position="86"/>
        <end position="133"/>
    </location>
</feature>
<keyword evidence="5 7" id="KW-0472">Membrane</keyword>
<feature type="transmembrane region" description="Helical" evidence="7">
    <location>
        <begin position="371"/>
        <end position="398"/>
    </location>
</feature>
<dbReference type="InterPro" id="IPR038770">
    <property type="entry name" value="Na+/solute_symporter_sf"/>
</dbReference>
<dbReference type="AlphaFoldDB" id="A0A182XW09"/>
<feature type="domain" description="Cation/H+ exchanger transmembrane" evidence="8">
    <location>
        <begin position="239"/>
        <end position="618"/>
    </location>
</feature>
<sequence>MKHYCVETPFSILITWTVPVPDLTIIIIILITPVEAVHEWSSRRIIKMPSEEGNASSQSSSGDTKRKVSIITEPVVERLGHDNLGFEQNKRKISQQSHHSEEGPARRKSHLHNNNFDTSSIHSDRYNGEAGGRAKKQSFSEALEKIERDYDNSRLEQSWIYSLCMRCRVEYTTPSWEPPGWQKICPYPLCPSYRQFARILSIILIGVLLWITAFVIIGDSAAPGGQLFQLVVLTVAANFGGFLISLTTLPRLIGMLMVGILFQNVGWVNLDGEFQIVTAELRKLALVIILVRAGLEMDPTAFKKIYKTILKLGLIPWFVECSLIAVCARFFLQLPWMWSILLGSIVGAVSPAVVVPCLFRLRTKGYGVVKGIPTLIIAVAGIDDAVSVAGFGIISSIMFSTQSLGLQIAQAPVCIIGGLGFGVVWGFLCKYVPEPGDAYVVPIRTLMLFGGGLLAVFGSEEIHFEGAGPLGVVFAAFTASYFWCGQGWELEDNPVSTAFEIFWMIFEPILFGITGASVKIAELDPHIVSIGVGSIYVVAVIRILTTVAIAFGDKLNVKEKIFVAISWMSKATVQAALGPVALKTVMSNENRTEEEVHYAELVKMVCILSIILTAPLGAILISVTGTKLLKKTKQQLEPMDGTLGWRRSHRPSLHDISIIDEEEEREDIEGIADEDTAANTLSNAQTATAFTITK</sequence>
<dbReference type="Pfam" id="PF00999">
    <property type="entry name" value="Na_H_Exchanger"/>
    <property type="match status" value="1"/>
</dbReference>
<keyword evidence="3 7" id="KW-0812">Transmembrane</keyword>